<dbReference type="InterPro" id="IPR006314">
    <property type="entry name" value="Dyp_peroxidase"/>
</dbReference>
<dbReference type="InterPro" id="IPR011008">
    <property type="entry name" value="Dimeric_a/b-barrel"/>
</dbReference>
<keyword evidence="13" id="KW-1185">Reference proteome</keyword>
<dbReference type="PROSITE" id="PS51318">
    <property type="entry name" value="TAT"/>
    <property type="match status" value="1"/>
</dbReference>
<dbReference type="PROSITE" id="PS51404">
    <property type="entry name" value="DYP_PEROXIDASE"/>
    <property type="match status" value="1"/>
</dbReference>
<feature type="domain" description="Dyp-type peroxidase C-terminal" evidence="11">
    <location>
        <begin position="211"/>
        <end position="382"/>
    </location>
</feature>
<name>L7LBV5_9ACTN</name>
<dbReference type="EMBL" id="BANT01000038">
    <property type="protein sequence ID" value="GAC58409.1"/>
    <property type="molecule type" value="Genomic_DNA"/>
</dbReference>
<dbReference type="Pfam" id="PF04261">
    <property type="entry name" value="Dyp_perox_N"/>
    <property type="match status" value="1"/>
</dbReference>
<evidence type="ECO:0000313" key="12">
    <source>
        <dbReference type="EMBL" id="GAC58409.1"/>
    </source>
</evidence>
<dbReference type="OrthoDB" id="9781066at2"/>
<keyword evidence="2 12" id="KW-0575">Peroxidase</keyword>
<dbReference type="PANTHER" id="PTHR30521:SF4">
    <property type="entry name" value="DEFERROCHELATASE"/>
    <property type="match status" value="1"/>
</dbReference>
<keyword evidence="6" id="KW-0560">Oxidoreductase</keyword>
<dbReference type="RefSeq" id="WP_005942464.1">
    <property type="nucleotide sequence ID" value="NZ_ATVK01000058.1"/>
</dbReference>
<evidence type="ECO:0000256" key="2">
    <source>
        <dbReference type="ARBA" id="ARBA00022559"/>
    </source>
</evidence>
<gene>
    <name evidence="12" type="ORF">GOHSU_38_00480</name>
</gene>
<accession>L7LBV5</accession>
<dbReference type="InterPro" id="IPR048328">
    <property type="entry name" value="Dyp_perox_C"/>
</dbReference>
<evidence type="ECO:0000256" key="7">
    <source>
        <dbReference type="ARBA" id="ARBA00023004"/>
    </source>
</evidence>
<dbReference type="GO" id="GO:0005829">
    <property type="term" value="C:cytosol"/>
    <property type="evidence" value="ECO:0007669"/>
    <property type="project" value="TreeGrafter"/>
</dbReference>
<evidence type="ECO:0000256" key="5">
    <source>
        <dbReference type="ARBA" id="ARBA00022729"/>
    </source>
</evidence>
<evidence type="ECO:0000256" key="6">
    <source>
        <dbReference type="ARBA" id="ARBA00023002"/>
    </source>
</evidence>
<dbReference type="InterPro" id="IPR006311">
    <property type="entry name" value="TAT_signal"/>
</dbReference>
<dbReference type="GO" id="GO:0020037">
    <property type="term" value="F:heme binding"/>
    <property type="evidence" value="ECO:0007669"/>
    <property type="project" value="InterPro"/>
</dbReference>
<dbReference type="GO" id="GO:0004601">
    <property type="term" value="F:peroxidase activity"/>
    <property type="evidence" value="ECO:0007669"/>
    <property type="project" value="UniProtKB-KW"/>
</dbReference>
<evidence type="ECO:0000313" key="13">
    <source>
        <dbReference type="Proteomes" id="UP000053405"/>
    </source>
</evidence>
<dbReference type="GO" id="GO:0046872">
    <property type="term" value="F:metal ion binding"/>
    <property type="evidence" value="ECO:0007669"/>
    <property type="project" value="UniProtKB-KW"/>
</dbReference>
<feature type="domain" description="Dyp-type peroxidase N-terminal" evidence="10">
    <location>
        <begin position="57"/>
        <end position="200"/>
    </location>
</feature>
<dbReference type="eggNOG" id="COG2837">
    <property type="taxonomic scope" value="Bacteria"/>
</dbReference>
<dbReference type="SUPFAM" id="SSF54909">
    <property type="entry name" value="Dimeric alpha+beta barrel"/>
    <property type="match status" value="1"/>
</dbReference>
<evidence type="ECO:0000256" key="1">
    <source>
        <dbReference type="ARBA" id="ARBA00001970"/>
    </source>
</evidence>
<dbReference type="AlphaFoldDB" id="L7LBV5"/>
<evidence type="ECO:0000256" key="8">
    <source>
        <dbReference type="ARBA" id="ARBA00025737"/>
    </source>
</evidence>
<keyword evidence="4" id="KW-0479">Metal-binding</keyword>
<organism evidence="12 13">
    <name type="scientific">Gordonia hirsuta DSM 44140 = NBRC 16056</name>
    <dbReference type="NCBI Taxonomy" id="1121927"/>
    <lineage>
        <taxon>Bacteria</taxon>
        <taxon>Bacillati</taxon>
        <taxon>Actinomycetota</taxon>
        <taxon>Actinomycetes</taxon>
        <taxon>Mycobacteriales</taxon>
        <taxon>Gordoniaceae</taxon>
        <taxon>Gordonia</taxon>
    </lineage>
</organism>
<dbReference type="STRING" id="1121927.GOHSU_38_00480"/>
<dbReference type="InterPro" id="IPR048327">
    <property type="entry name" value="Dyp_perox_N"/>
</dbReference>
<proteinExistence type="inferred from homology"/>
<comment type="caution">
    <text evidence="12">The sequence shown here is derived from an EMBL/GenBank/DDBJ whole genome shotgun (WGS) entry which is preliminary data.</text>
</comment>
<dbReference type="Pfam" id="PF20628">
    <property type="entry name" value="Dyp_perox_C"/>
    <property type="match status" value="1"/>
</dbReference>
<evidence type="ECO:0000259" key="11">
    <source>
        <dbReference type="Pfam" id="PF20628"/>
    </source>
</evidence>
<dbReference type="Proteomes" id="UP000053405">
    <property type="component" value="Unassembled WGS sequence"/>
</dbReference>
<evidence type="ECO:0000256" key="4">
    <source>
        <dbReference type="ARBA" id="ARBA00022723"/>
    </source>
</evidence>
<dbReference type="PANTHER" id="PTHR30521">
    <property type="entry name" value="DEFERROCHELATASE/PEROXIDASE"/>
    <property type="match status" value="1"/>
</dbReference>
<comment type="cofactor">
    <cofactor evidence="1">
        <name>heme b</name>
        <dbReference type="ChEBI" id="CHEBI:60344"/>
    </cofactor>
</comment>
<feature type="compositionally biased region" description="Polar residues" evidence="9">
    <location>
        <begin position="203"/>
        <end position="215"/>
    </location>
</feature>
<protein>
    <submittedName>
        <fullName evidence="12">Putative peroxidase</fullName>
    </submittedName>
</protein>
<sequence length="407" mass="43721">MTASRRSPRISRRGFLTGAAGVAGAGIGAAAVGFGVERSSHDAEPARQTLEFYGAHQAGITTPPQSHANYIGLNLKDPNDLGTLGGILTLWTQDGARLTRGEPGLSDPEPELATAPSRLTVTVGVGPRVFATAALADRRPSWLAPLPSFSIDRLQERWGQTDLLLVTAADDPVTLAHATRILTAAVRTIAPVTWIQRGFRTARGTQPDSQTQRNLFGQLDGTEQPPRQRDDELIWNDGADQPWLAGGSSMVIRRIEMNMDTWEELDRGPRELVMGRTLDNGAPLTGTHEHDEPDFEKTQGGIPVIPASSHIARARRRADHEQYLRRAYNYDDGVGETGLIFSTVQADPVRQFLPSQQRLAEHDDLNEWTVPIGSAVYALLPGATEDSPLGASLLASVGTASGVAAGG</sequence>
<keyword evidence="3" id="KW-0349">Heme</keyword>
<comment type="similarity">
    <text evidence="8">Belongs to the DyP-type peroxidase family.</text>
</comment>
<keyword evidence="7" id="KW-0408">Iron</keyword>
<keyword evidence="5" id="KW-0732">Signal</keyword>
<reference evidence="12 13" key="1">
    <citation type="submission" date="2012-12" db="EMBL/GenBank/DDBJ databases">
        <title>Whole genome shotgun sequence of Gordonia hirsuta NBRC 16056.</title>
        <authorList>
            <person name="Isaki-Nakamura S."/>
            <person name="Hosoyama A."/>
            <person name="Tsuchikane K."/>
            <person name="Katsumata H."/>
            <person name="Baba S."/>
            <person name="Yamazaki S."/>
            <person name="Fujita N."/>
        </authorList>
    </citation>
    <scope>NUCLEOTIDE SEQUENCE [LARGE SCALE GENOMIC DNA]</scope>
    <source>
        <strain evidence="12 13">NBRC 16056</strain>
    </source>
</reference>
<evidence type="ECO:0000259" key="10">
    <source>
        <dbReference type="Pfam" id="PF04261"/>
    </source>
</evidence>
<feature type="region of interest" description="Disordered" evidence="9">
    <location>
        <begin position="200"/>
        <end position="240"/>
    </location>
</feature>
<evidence type="ECO:0000256" key="3">
    <source>
        <dbReference type="ARBA" id="ARBA00022617"/>
    </source>
</evidence>
<evidence type="ECO:0000256" key="9">
    <source>
        <dbReference type="SAM" id="MobiDB-lite"/>
    </source>
</evidence>
<dbReference type="NCBIfam" id="TIGR01413">
    <property type="entry name" value="Dyp_perox_fam"/>
    <property type="match status" value="1"/>
</dbReference>